<organism evidence="1 2">
    <name type="scientific">Ornithobacterium rhinotracheale</name>
    <dbReference type="NCBI Taxonomy" id="28251"/>
    <lineage>
        <taxon>Bacteria</taxon>
        <taxon>Pseudomonadati</taxon>
        <taxon>Bacteroidota</taxon>
        <taxon>Flavobacteriia</taxon>
        <taxon>Flavobacteriales</taxon>
        <taxon>Weeksellaceae</taxon>
        <taxon>Ornithobacterium</taxon>
    </lineage>
</organism>
<dbReference type="AlphaFoldDB" id="A0A410JUB7"/>
<dbReference type="InterPro" id="IPR013320">
    <property type="entry name" value="ConA-like_dom_sf"/>
</dbReference>
<dbReference type="Proteomes" id="UP000287701">
    <property type="component" value="Chromosome"/>
</dbReference>
<gene>
    <name evidence="1" type="ORF">EQP59_02605</name>
</gene>
<reference evidence="1 2" key="1">
    <citation type="submission" date="2019-01" db="EMBL/GenBank/DDBJ databases">
        <title>Whole Genome of Ornithobacterium rhinotracheale FARPER-174b.</title>
        <authorList>
            <person name="Tataje-Lavanda L.A."/>
            <person name="Montalvan A."/>
            <person name="Montesinos R."/>
            <person name="Zimic M."/>
            <person name="Fernandez-Sanchez M."/>
            <person name="Fernandez-Diaz M."/>
        </authorList>
    </citation>
    <scope>NUCLEOTIDE SEQUENCE [LARGE SCALE GENOMIC DNA]</scope>
    <source>
        <strain evidence="1 2">FARPER-174b</strain>
    </source>
</reference>
<dbReference type="GO" id="GO:0005975">
    <property type="term" value="P:carbohydrate metabolic process"/>
    <property type="evidence" value="ECO:0007669"/>
    <property type="project" value="UniProtKB-ARBA"/>
</dbReference>
<sequence length="99" mass="11205">MSDRNRFDPANGGATMINNKTANFFNTNFKTDKLALYTVRVADNKAAAKVGSIAKDRGFNDRIWQGEIGEVLIYDRQLTDEEIAQINQYLMQKFGIVEP</sequence>
<dbReference type="Gene3D" id="2.60.120.200">
    <property type="match status" value="1"/>
</dbReference>
<dbReference type="GO" id="GO:0004553">
    <property type="term" value="F:hydrolase activity, hydrolyzing O-glycosyl compounds"/>
    <property type="evidence" value="ECO:0007669"/>
    <property type="project" value="UniProtKB-ARBA"/>
</dbReference>
<evidence type="ECO:0000313" key="2">
    <source>
        <dbReference type="Proteomes" id="UP000287701"/>
    </source>
</evidence>
<dbReference type="OrthoDB" id="2582440at2"/>
<proteinExistence type="predicted"/>
<accession>A0A410JUB7</accession>
<evidence type="ECO:0000313" key="1">
    <source>
        <dbReference type="EMBL" id="QAR31786.1"/>
    </source>
</evidence>
<dbReference type="SUPFAM" id="SSF49899">
    <property type="entry name" value="Concanavalin A-like lectins/glucanases"/>
    <property type="match status" value="1"/>
</dbReference>
<dbReference type="EMBL" id="CP035107">
    <property type="protein sequence ID" value="QAR31786.1"/>
    <property type="molecule type" value="Genomic_DNA"/>
</dbReference>
<protein>
    <submittedName>
        <fullName evidence="1">Uncharacterized protein</fullName>
    </submittedName>
</protein>
<name>A0A410JUB7_ORNRH</name>